<protein>
    <submittedName>
        <fullName evidence="1">Uncharacterized protein</fullName>
    </submittedName>
</protein>
<evidence type="ECO:0000313" key="1">
    <source>
        <dbReference type="EMBL" id="KAI7990240.1"/>
    </source>
</evidence>
<comment type="caution">
    <text evidence="1">The sequence shown here is derived from an EMBL/GenBank/DDBJ whole genome shotgun (WGS) entry which is preliminary data.</text>
</comment>
<proteinExistence type="predicted"/>
<sequence length="103" mass="11731">MIGDFNQVLYSYEKHSKVGRPIQGAKVLMNFINDHGFVDLPSSGVRFTWSNNRRGPDVSYEKLDRAVAASGWMQQFRHVVLLALPIQRLDHSPLILDTNPVPR</sequence>
<accession>A0ACC0FNF2</accession>
<reference evidence="1 2" key="1">
    <citation type="journal article" date="2022" name="Plant J.">
        <title>Chromosome-level genome of Camellia lanceoleosa provides a valuable resource for understanding genome evolution and self-incompatibility.</title>
        <authorList>
            <person name="Gong W."/>
            <person name="Xiao S."/>
            <person name="Wang L."/>
            <person name="Liao Z."/>
            <person name="Chang Y."/>
            <person name="Mo W."/>
            <person name="Hu G."/>
            <person name="Li W."/>
            <person name="Zhao G."/>
            <person name="Zhu H."/>
            <person name="Hu X."/>
            <person name="Ji K."/>
            <person name="Xiang X."/>
            <person name="Song Q."/>
            <person name="Yuan D."/>
            <person name="Jin S."/>
            <person name="Zhang L."/>
        </authorList>
    </citation>
    <scope>NUCLEOTIDE SEQUENCE [LARGE SCALE GENOMIC DNA]</scope>
    <source>
        <strain evidence="1">SQ_2022a</strain>
    </source>
</reference>
<gene>
    <name evidence="1" type="ORF">LOK49_LG12G02498</name>
</gene>
<organism evidence="1 2">
    <name type="scientific">Camellia lanceoleosa</name>
    <dbReference type="NCBI Taxonomy" id="1840588"/>
    <lineage>
        <taxon>Eukaryota</taxon>
        <taxon>Viridiplantae</taxon>
        <taxon>Streptophyta</taxon>
        <taxon>Embryophyta</taxon>
        <taxon>Tracheophyta</taxon>
        <taxon>Spermatophyta</taxon>
        <taxon>Magnoliopsida</taxon>
        <taxon>eudicotyledons</taxon>
        <taxon>Gunneridae</taxon>
        <taxon>Pentapetalae</taxon>
        <taxon>asterids</taxon>
        <taxon>Ericales</taxon>
        <taxon>Theaceae</taxon>
        <taxon>Camellia</taxon>
    </lineage>
</organism>
<evidence type="ECO:0000313" key="2">
    <source>
        <dbReference type="Proteomes" id="UP001060215"/>
    </source>
</evidence>
<keyword evidence="2" id="KW-1185">Reference proteome</keyword>
<dbReference type="Proteomes" id="UP001060215">
    <property type="component" value="Chromosome 13"/>
</dbReference>
<name>A0ACC0FNF2_9ERIC</name>
<dbReference type="EMBL" id="CM045770">
    <property type="protein sequence ID" value="KAI7990240.1"/>
    <property type="molecule type" value="Genomic_DNA"/>
</dbReference>